<dbReference type="RefSeq" id="XP_001802409.1">
    <property type="nucleotide sequence ID" value="XM_001802357.1"/>
</dbReference>
<dbReference type="GeneID" id="5979319"/>
<dbReference type="PANTHER" id="PTHR34861">
    <property type="match status" value="1"/>
</dbReference>
<accession>Q0U7T4</accession>
<organism evidence="1 2">
    <name type="scientific">Phaeosphaeria nodorum (strain SN15 / ATCC MYA-4574 / FGSC 10173)</name>
    <name type="common">Glume blotch fungus</name>
    <name type="synonym">Parastagonospora nodorum</name>
    <dbReference type="NCBI Taxonomy" id="321614"/>
    <lineage>
        <taxon>Eukaryota</taxon>
        <taxon>Fungi</taxon>
        <taxon>Dikarya</taxon>
        <taxon>Ascomycota</taxon>
        <taxon>Pezizomycotina</taxon>
        <taxon>Dothideomycetes</taxon>
        <taxon>Pleosporomycetidae</taxon>
        <taxon>Pleosporales</taxon>
        <taxon>Pleosporineae</taxon>
        <taxon>Phaeosphaeriaceae</taxon>
        <taxon>Parastagonospora</taxon>
    </lineage>
</organism>
<dbReference type="InParanoid" id="Q0U7T4"/>
<dbReference type="Gene3D" id="3.50.30.50">
    <property type="entry name" value="Putative cyclase"/>
    <property type="match status" value="1"/>
</dbReference>
<evidence type="ECO:0000313" key="2">
    <source>
        <dbReference type="Proteomes" id="UP000001055"/>
    </source>
</evidence>
<dbReference type="GO" id="GO:0019441">
    <property type="term" value="P:L-tryptophan catabolic process to kynurenine"/>
    <property type="evidence" value="ECO:0007669"/>
    <property type="project" value="InterPro"/>
</dbReference>
<dbReference type="AlphaFoldDB" id="Q0U7T4"/>
<dbReference type="GO" id="GO:0004061">
    <property type="term" value="F:arylformamidase activity"/>
    <property type="evidence" value="ECO:0007669"/>
    <property type="project" value="InterPro"/>
</dbReference>
<gene>
    <name evidence="1" type="ORF">SNOG_12180</name>
</gene>
<dbReference type="KEGG" id="pno:SNOG_12180"/>
<proteinExistence type="predicted"/>
<dbReference type="VEuPathDB" id="FungiDB:JI435_121800"/>
<dbReference type="InterPro" id="IPR037175">
    <property type="entry name" value="KFase_sf"/>
</dbReference>
<evidence type="ECO:0000313" key="1">
    <source>
        <dbReference type="EMBL" id="EAT80592.2"/>
    </source>
</evidence>
<dbReference type="PANTHER" id="PTHR34861:SF11">
    <property type="entry name" value="CYCLASE"/>
    <property type="match status" value="1"/>
</dbReference>
<dbReference type="eggNOG" id="ENOG502QTM1">
    <property type="taxonomic scope" value="Eukaryota"/>
</dbReference>
<evidence type="ECO:0008006" key="3">
    <source>
        <dbReference type="Google" id="ProtNLM"/>
    </source>
</evidence>
<dbReference type="Proteomes" id="UP000001055">
    <property type="component" value="Unassembled WGS sequence"/>
</dbReference>
<name>Q0U7T4_PHANO</name>
<protein>
    <recommendedName>
        <fullName evidence="3">Cyclase</fullName>
    </recommendedName>
</protein>
<dbReference type="SUPFAM" id="SSF102198">
    <property type="entry name" value="Putative cyclase"/>
    <property type="match status" value="1"/>
</dbReference>
<dbReference type="HOGENOM" id="CLU_030671_1_0_1"/>
<dbReference type="EMBL" id="CH445345">
    <property type="protein sequence ID" value="EAT80592.2"/>
    <property type="molecule type" value="Genomic_DNA"/>
</dbReference>
<reference evidence="2" key="1">
    <citation type="journal article" date="2007" name="Plant Cell">
        <title>Dothideomycete-plant interactions illuminated by genome sequencing and EST analysis of the wheat pathogen Stagonospora nodorum.</title>
        <authorList>
            <person name="Hane J.K."/>
            <person name="Lowe R.G."/>
            <person name="Solomon P.S."/>
            <person name="Tan K.C."/>
            <person name="Schoch C.L."/>
            <person name="Spatafora J.W."/>
            <person name="Crous P.W."/>
            <person name="Kodira C."/>
            <person name="Birren B.W."/>
            <person name="Galagan J.E."/>
            <person name="Torriani S.F."/>
            <person name="McDonald B.A."/>
            <person name="Oliver R.P."/>
        </authorList>
    </citation>
    <scope>NUCLEOTIDE SEQUENCE [LARGE SCALE GENOMIC DNA]</scope>
    <source>
        <strain evidence="2">SN15 / ATCC MYA-4574 / FGSC 10173</strain>
    </source>
</reference>
<sequence>MQKPYPEFASLPVDKNGPRGNAWGLWGPDDQLGTLNHLTAERVRAAAAEEIRTGERVSLNWCLEGASNPRFQYPRKNLEVKLMNKEPRVYAFDDEISDQDDSGHSIHNVAVNGMAADTMHTKKKLYYMGRKAKDFTTSKEPNSIHPTHQGISLSSMRPGDILIIRSGYLAQYANMPASKRASLDTLYTTTKPCNIGVEASPELLAFLWDKQIAAVAGDSRSFEAWPVSEERKEWHLHQWLLAGWGMPIGELWDLERLSEVCGRLARWSFFLTSAPMNVPGGVASPPNALAFF</sequence>